<dbReference type="PROSITE" id="PS50250">
    <property type="entry name" value="PCI"/>
    <property type="match status" value="1"/>
</dbReference>
<proteinExistence type="inferred from homology"/>
<evidence type="ECO:0000256" key="6">
    <source>
        <dbReference type="SAM" id="MobiDB-lite"/>
    </source>
</evidence>
<feature type="domain" description="PCI" evidence="7">
    <location>
        <begin position="202"/>
        <end position="362"/>
    </location>
</feature>
<accession>A0A8E2DU84</accession>
<evidence type="ECO:0000259" key="7">
    <source>
        <dbReference type="PROSITE" id="PS50250"/>
    </source>
</evidence>
<dbReference type="InterPro" id="IPR000717">
    <property type="entry name" value="PCI_dom"/>
</dbReference>
<dbReference type="SMART" id="SM00088">
    <property type="entry name" value="PINT"/>
    <property type="match status" value="1"/>
</dbReference>
<dbReference type="OrthoDB" id="10267031at2759"/>
<sequence>MAVSDSVSVFAEGTFSEQIRELVDYLVRSVPEEERSDFVQQFDAVISTPEGGKPIEEDEERRRAALTKVVLETKRLRDGSEKETEGFFNLLFAHLLTQFSPDSHEIKEHVAALLPVITSSPEAPPSKYRILSNLFNAIPRHSSLRLPVYKALLELAAANDDLDRLGLSRAEVEKWLQEWDVSPEEKSELLKAIADAYAKCGESTTSFKYTLAYVRSLQPPSQDAAVDAIVTALRLPTFFDFDPLFRIDAVVAAKDHELFSLLQIFLNEGLPQYKVWEESHADTFAKYSLDKAQLERKIRLLSLATLGFQNIGRDMPYSVVAETLQVDVADVERWVIDVIRAGLISGRLSQIAQTLHVTRATPRFFEREQWELLQKRLQAWKTGLADVLEVVAAARKKNEGPQTGSSSGLAAPVAAPQVTAA</sequence>
<evidence type="ECO:0000256" key="2">
    <source>
        <dbReference type="ARBA" id="ARBA00022490"/>
    </source>
</evidence>
<dbReference type="GO" id="GO:0016282">
    <property type="term" value="C:eukaryotic 43S preinitiation complex"/>
    <property type="evidence" value="ECO:0007669"/>
    <property type="project" value="UniProtKB-UniRule"/>
</dbReference>
<evidence type="ECO:0000256" key="3">
    <source>
        <dbReference type="ARBA" id="ARBA00022540"/>
    </source>
</evidence>
<dbReference type="HAMAP" id="MF_03012">
    <property type="entry name" value="eIF3m"/>
    <property type="match status" value="1"/>
</dbReference>
<dbReference type="EMBL" id="KV722333">
    <property type="protein sequence ID" value="OCH95934.1"/>
    <property type="molecule type" value="Genomic_DNA"/>
</dbReference>
<keyword evidence="3 5" id="KW-0396">Initiation factor</keyword>
<feature type="compositionally biased region" description="Low complexity" evidence="6">
    <location>
        <begin position="410"/>
        <end position="421"/>
    </location>
</feature>
<dbReference type="GO" id="GO:0001732">
    <property type="term" value="P:formation of cytoplasmic translation initiation complex"/>
    <property type="evidence" value="ECO:0007669"/>
    <property type="project" value="UniProtKB-UniRule"/>
</dbReference>
<evidence type="ECO:0000313" key="8">
    <source>
        <dbReference type="EMBL" id="OCH95934.1"/>
    </source>
</evidence>
<dbReference type="InterPro" id="IPR045237">
    <property type="entry name" value="COPS7/eIF3m"/>
</dbReference>
<dbReference type="AlphaFoldDB" id="A0A8E2DU84"/>
<organism evidence="8 9">
    <name type="scientific">Obba rivulosa</name>
    <dbReference type="NCBI Taxonomy" id="1052685"/>
    <lineage>
        <taxon>Eukaryota</taxon>
        <taxon>Fungi</taxon>
        <taxon>Dikarya</taxon>
        <taxon>Basidiomycota</taxon>
        <taxon>Agaricomycotina</taxon>
        <taxon>Agaricomycetes</taxon>
        <taxon>Polyporales</taxon>
        <taxon>Gelatoporiaceae</taxon>
        <taxon>Obba</taxon>
    </lineage>
</organism>
<comment type="subcellular location">
    <subcellularLocation>
        <location evidence="5">Cytoplasm</location>
    </subcellularLocation>
</comment>
<dbReference type="InterPro" id="IPR040750">
    <property type="entry name" value="eIF3m_C_helix"/>
</dbReference>
<comment type="function">
    <text evidence="5">Component of the eukaryotic translation initiation factor 3 (eIF-3) complex, which is involved in protein synthesis of a specialized repertoire of mRNAs and, together with other initiation factors, stimulates binding of mRNA and methionyl-tRNAi to the 40S ribosome. The eIF-3 complex specifically targets and initiates translation of a subset of mRNAs involved in cell proliferation.</text>
</comment>
<dbReference type="GO" id="GO:0033290">
    <property type="term" value="C:eukaryotic 48S preinitiation complex"/>
    <property type="evidence" value="ECO:0007669"/>
    <property type="project" value="UniProtKB-UniRule"/>
</dbReference>
<dbReference type="InterPro" id="IPR027528">
    <property type="entry name" value="eIF3m"/>
</dbReference>
<dbReference type="Pfam" id="PF01399">
    <property type="entry name" value="PCI"/>
    <property type="match status" value="1"/>
</dbReference>
<keyword evidence="4 5" id="KW-0648">Protein biosynthesis</keyword>
<evidence type="ECO:0000313" key="9">
    <source>
        <dbReference type="Proteomes" id="UP000250043"/>
    </source>
</evidence>
<evidence type="ECO:0000256" key="4">
    <source>
        <dbReference type="ARBA" id="ARBA00022917"/>
    </source>
</evidence>
<name>A0A8E2DU84_9APHY</name>
<dbReference type="PANTHER" id="PTHR15350">
    <property type="entry name" value="COP9 SIGNALOSOME COMPLEX SUBUNIT 7/DENDRITIC CELL PROTEIN GA17"/>
    <property type="match status" value="1"/>
</dbReference>
<feature type="region of interest" description="Disordered" evidence="6">
    <location>
        <begin position="398"/>
        <end position="421"/>
    </location>
</feature>
<dbReference type="Proteomes" id="UP000250043">
    <property type="component" value="Unassembled WGS sequence"/>
</dbReference>
<dbReference type="GO" id="GO:0071541">
    <property type="term" value="C:eukaryotic translation initiation factor 3 complex, eIF3m"/>
    <property type="evidence" value="ECO:0007669"/>
    <property type="project" value="UniProtKB-UniRule"/>
</dbReference>
<evidence type="ECO:0000256" key="1">
    <source>
        <dbReference type="ARBA" id="ARBA00008482"/>
    </source>
</evidence>
<keyword evidence="9" id="KW-1185">Reference proteome</keyword>
<comment type="subunit">
    <text evidence="5">Component of the eukaryotic translation initiation factor 3 (eIF-3) complex.</text>
</comment>
<dbReference type="GO" id="GO:0003743">
    <property type="term" value="F:translation initiation factor activity"/>
    <property type="evidence" value="ECO:0007669"/>
    <property type="project" value="UniProtKB-UniRule"/>
</dbReference>
<reference evidence="8 9" key="1">
    <citation type="submission" date="2016-07" db="EMBL/GenBank/DDBJ databases">
        <title>Draft genome of the white-rot fungus Obba rivulosa 3A-2.</title>
        <authorList>
            <consortium name="DOE Joint Genome Institute"/>
            <person name="Miettinen O."/>
            <person name="Riley R."/>
            <person name="Acob R."/>
            <person name="Barry K."/>
            <person name="Cullen D."/>
            <person name="De Vries R."/>
            <person name="Hainaut M."/>
            <person name="Hatakka A."/>
            <person name="Henrissat B."/>
            <person name="Hilden K."/>
            <person name="Kuo R."/>
            <person name="Labutti K."/>
            <person name="Lipzen A."/>
            <person name="Makela M.R."/>
            <person name="Sandor L."/>
            <person name="Spatafora J.W."/>
            <person name="Grigoriev I.V."/>
            <person name="Hibbett D.S."/>
        </authorList>
    </citation>
    <scope>NUCLEOTIDE SEQUENCE [LARGE SCALE GENOMIC DNA]</scope>
    <source>
        <strain evidence="8 9">3A-2</strain>
    </source>
</reference>
<gene>
    <name evidence="8" type="ORF">OBBRIDRAFT_445365</name>
</gene>
<comment type="similarity">
    <text evidence="5">Belongs to the eIF-3 subunit M family.</text>
</comment>
<keyword evidence="2 5" id="KW-0963">Cytoplasm</keyword>
<dbReference type="Pfam" id="PF18005">
    <property type="entry name" value="eIF3m_C_helix"/>
    <property type="match status" value="1"/>
</dbReference>
<evidence type="ECO:0000256" key="5">
    <source>
        <dbReference type="HAMAP-Rule" id="MF_03012"/>
    </source>
</evidence>
<dbReference type="PANTHER" id="PTHR15350:SF2">
    <property type="entry name" value="EUKARYOTIC TRANSLATION INITIATION FACTOR 3 SUBUNIT M"/>
    <property type="match status" value="1"/>
</dbReference>
<comment type="similarity">
    <text evidence="1">Belongs to the CSN7/EIF3M family. CSN7 subfamily.</text>
</comment>
<protein>
    <recommendedName>
        <fullName evidence="5">Eukaryotic translation initiation factor 3 subunit M</fullName>
        <shortName evidence="5">eIF3m</shortName>
    </recommendedName>
</protein>